<evidence type="ECO:0000256" key="3">
    <source>
        <dbReference type="SAM" id="SignalP"/>
    </source>
</evidence>
<feature type="transmembrane region" description="Helical" evidence="2">
    <location>
        <begin position="334"/>
        <end position="358"/>
    </location>
</feature>
<feature type="chain" id="PRO_5032929818" description="7TM-DISM receptor extracellular domain-containing protein" evidence="3">
    <location>
        <begin position="20"/>
        <end position="765"/>
    </location>
</feature>
<feature type="transmembrane region" description="Helical" evidence="2">
    <location>
        <begin position="213"/>
        <end position="233"/>
    </location>
</feature>
<evidence type="ECO:0000313" key="7">
    <source>
        <dbReference type="Proteomes" id="UP000586067"/>
    </source>
</evidence>
<feature type="domain" description="7TM-DISM receptor extracellular" evidence="5">
    <location>
        <begin position="38"/>
        <end position="170"/>
    </location>
</feature>
<evidence type="ECO:0000259" key="5">
    <source>
        <dbReference type="Pfam" id="PF07696"/>
    </source>
</evidence>
<evidence type="ECO:0000256" key="2">
    <source>
        <dbReference type="SAM" id="Phobius"/>
    </source>
</evidence>
<keyword evidence="7" id="KW-1185">Reference proteome</keyword>
<evidence type="ECO:0008006" key="8">
    <source>
        <dbReference type="Google" id="ProtNLM"/>
    </source>
</evidence>
<feature type="transmembrane region" description="Helical" evidence="2">
    <location>
        <begin position="280"/>
        <end position="298"/>
    </location>
</feature>
<proteinExistence type="predicted"/>
<protein>
    <recommendedName>
        <fullName evidence="8">7TM-DISM receptor extracellular domain-containing protein</fullName>
    </recommendedName>
</protein>
<accession>A0A847RAW8</accession>
<dbReference type="InterPro" id="IPR011622">
    <property type="entry name" value="7TMR_DISM_rcpt_extracell_dom2"/>
</dbReference>
<keyword evidence="3" id="KW-0732">Signal</keyword>
<keyword evidence="2" id="KW-0812">Transmembrane</keyword>
<dbReference type="AlphaFoldDB" id="A0A847RAW8"/>
<feature type="transmembrane region" description="Helical" evidence="2">
    <location>
        <begin position="304"/>
        <end position="327"/>
    </location>
</feature>
<feature type="coiled-coil region" evidence="1">
    <location>
        <begin position="484"/>
        <end position="511"/>
    </location>
</feature>
<keyword evidence="2" id="KW-1133">Transmembrane helix</keyword>
<feature type="transmembrane region" description="Helical" evidence="2">
    <location>
        <begin position="248"/>
        <end position="268"/>
    </location>
</feature>
<comment type="caution">
    <text evidence="6">The sequence shown here is derived from an EMBL/GenBank/DDBJ whole genome shotgun (WGS) entry which is preliminary data.</text>
</comment>
<evidence type="ECO:0000256" key="1">
    <source>
        <dbReference type="SAM" id="Coils"/>
    </source>
</evidence>
<dbReference type="Gene3D" id="2.60.40.2380">
    <property type="match status" value="1"/>
</dbReference>
<dbReference type="Pfam" id="PF07695">
    <property type="entry name" value="7TMR-DISM_7TM"/>
    <property type="match status" value="1"/>
</dbReference>
<dbReference type="EMBL" id="JABAEK010000013">
    <property type="protein sequence ID" value="NLQ18377.1"/>
    <property type="molecule type" value="Genomic_DNA"/>
</dbReference>
<organism evidence="6 7">
    <name type="scientific">Marinomonas profundi</name>
    <dbReference type="NCBI Taxonomy" id="2726122"/>
    <lineage>
        <taxon>Bacteria</taxon>
        <taxon>Pseudomonadati</taxon>
        <taxon>Pseudomonadota</taxon>
        <taxon>Gammaproteobacteria</taxon>
        <taxon>Oceanospirillales</taxon>
        <taxon>Oceanospirillaceae</taxon>
        <taxon>Marinomonas</taxon>
    </lineage>
</organism>
<name>A0A847RAW8_9GAMM</name>
<reference evidence="6 7" key="1">
    <citation type="submission" date="2020-04" db="EMBL/GenBank/DDBJ databases">
        <title>Marinomonas sp. M1K-6 isolated from the deep seawater of the Mariana Trench.</title>
        <authorList>
            <person name="Li Y."/>
        </authorList>
    </citation>
    <scope>NUCLEOTIDE SEQUENCE [LARGE SCALE GENOMIC DNA]</scope>
    <source>
        <strain evidence="6 7">M1K-6</strain>
    </source>
</reference>
<gene>
    <name evidence="6" type="ORF">HGG82_12205</name>
</gene>
<feature type="transmembrane region" description="Helical" evidence="2">
    <location>
        <begin position="185"/>
        <end position="206"/>
    </location>
</feature>
<evidence type="ECO:0000313" key="6">
    <source>
        <dbReference type="EMBL" id="NLQ18377.1"/>
    </source>
</evidence>
<dbReference type="InterPro" id="IPR011623">
    <property type="entry name" value="7TMR_DISM_rcpt_extracell_dom1"/>
</dbReference>
<sequence length="765" mass="86223">MFYQLILLFLLSISNSALGSGTIAIIGDTNSVFNIGKSGAYFIDEEQNLSLSTIMSDDYAKRFRPINKDYLQFGLVKGNVWIRSDVAIRVTDNMPVLLEISAPRLQYLDIYLPNLYENQIQAELGDARPYNNRPIKSANYVFSIPPNAPPVFSLYIKLSSHLPINAGIEIKTLSQMSIDAQQDSVTTGLLVGVLVTLFISNIFFFIKTSHPMYLIYGGLLIGIGTLHLSLHGLMSPFFPNTIGIQERIYNFAALSCLCAIVLFSRLYLDTKKYLPKMDAALIATGAICALFAVIFTFSPDSLNIAVLSVISASTLILLTLHAVLAFVKEVPFSGYYLIARLILFTGYFTWLLSVYGVIPSELLFQWGLTLTIIIEAMIHFIGMIVQTTPLLKKHIHTLNSSQTETFDLLFDLSSRLRRQVNIISGSLTHLEQAAVSNDTRQFITSSLTAKSNIQNLIERIDLLSDIKSGTLPEQHAPISLYLLLNNAHHNIQRLDQDNASIELNVEKTEHIEVLQDAITLQNLIESILQEFKHFTDQTLTLEAACHEASRDGITLLDLNCFPIPTRIHNSQMEFDLGINYIHLLVQSLNGKIHLSDDAHQRRLTIQIPIRAHVRHTNIDTTKQGHFDIILFGQKDDDLQNTFTLLQSYPNKIEHFTRLEHLLEYLDLPEKRKCGSIILMFDNGGHILHISQQKLLPLMRIEDQCLLISNDVRMSHDYAKKLGFDELLSSAELESQLGPQISRLIQKGDRLKNSALSRINPLRKRP</sequence>
<keyword evidence="2" id="KW-0472">Membrane</keyword>
<dbReference type="RefSeq" id="WP_168826074.1">
    <property type="nucleotide sequence ID" value="NZ_CP073013.1"/>
</dbReference>
<dbReference type="Pfam" id="PF07696">
    <property type="entry name" value="7TMR-DISMED2"/>
    <property type="match status" value="1"/>
</dbReference>
<feature type="domain" description="7TM-DISM receptor extracellular" evidence="4">
    <location>
        <begin position="186"/>
        <end position="382"/>
    </location>
</feature>
<feature type="signal peptide" evidence="3">
    <location>
        <begin position="1"/>
        <end position="19"/>
    </location>
</feature>
<keyword evidence="1" id="KW-0175">Coiled coil</keyword>
<feature type="transmembrane region" description="Helical" evidence="2">
    <location>
        <begin position="364"/>
        <end position="385"/>
    </location>
</feature>
<evidence type="ECO:0000259" key="4">
    <source>
        <dbReference type="Pfam" id="PF07695"/>
    </source>
</evidence>
<dbReference type="Proteomes" id="UP000586067">
    <property type="component" value="Unassembled WGS sequence"/>
</dbReference>